<dbReference type="Proteomes" id="UP001560267">
    <property type="component" value="Unassembled WGS sequence"/>
</dbReference>
<dbReference type="InterPro" id="IPR003781">
    <property type="entry name" value="CoA-bd"/>
</dbReference>
<dbReference type="Pfam" id="PF13607">
    <property type="entry name" value="Succ_CoA_lig"/>
    <property type="match status" value="1"/>
</dbReference>
<evidence type="ECO:0000259" key="2">
    <source>
        <dbReference type="PROSITE" id="PS50975"/>
    </source>
</evidence>
<keyword evidence="3" id="KW-0436">Ligase</keyword>
<name>A0ABV3Y5P9_9ACTN</name>
<dbReference type="Gene3D" id="3.30.470.20">
    <property type="entry name" value="ATP-grasp fold, B domain"/>
    <property type="match status" value="1"/>
</dbReference>
<evidence type="ECO:0000313" key="4">
    <source>
        <dbReference type="Proteomes" id="UP001560267"/>
    </source>
</evidence>
<dbReference type="InterPro" id="IPR013815">
    <property type="entry name" value="ATP_grasp_subdomain_1"/>
</dbReference>
<keyword evidence="4" id="KW-1185">Reference proteome</keyword>
<sequence>MISQVTTQGSALRGLGPLLSPQSVAIIGASERRSDVVTTVLRSCARTWLVNPRRESLHGVRCYSSLASLPEVPEVAFVVVGHQAVEATVMEALAAGVQSFVVPGLGAEAGRLASPVADRLAELVRTRGEVPLLGTNCMGYAQPDGPSLYLGTLSRSFLPGHVSVVSQSGSAAEALICAGPRFGFRTVVSSGTEIVRDAADFLGAFAADDGTQAVGVFLETVRRPEAFAKALKACAEANKPIVCLKVGRSSAATRVALTHTGAIVGSARSFSAFLAAYGAIEVFDMTELVETLAVLGRRQRPRGRRVAVVGESGGEVGLIADLAEGTGLSFAPLPEFTAKTLHDEFPNLTRPQNPLDVWAIDEVDRVFPRTFQVLCEANAYDIVVAAIEITRYRGPRDQEWCQQVVEALAAATDGTSIFPAVLTTIGVDAPDAVARVANEAGIPLLRGTRTALGALAAVAGWHARIPGNAPPSPFPTVNIADLMRPGTLPEWESATILQRYGVRFSPFRRVHSPTEAARAAEELGFPVVVKVDGPAHKSVGGGVILGITDAEKVSDVVAHLGGSALVAHQVPPGREVMCGMHRDSTFGAVLSIGVGGTLAEVLGASATWLAPVTPEDAEALIARLPGAGEIARPAYVDLLQLILALSQLTIEHPEVGAVDVNPVVLTDDGAVAVDALVEVGNV</sequence>
<feature type="domain" description="ATP-grasp" evidence="2">
    <location>
        <begin position="494"/>
        <end position="543"/>
    </location>
</feature>
<dbReference type="InterPro" id="IPR036291">
    <property type="entry name" value="NAD(P)-bd_dom_sf"/>
</dbReference>
<dbReference type="InterPro" id="IPR011761">
    <property type="entry name" value="ATP-grasp"/>
</dbReference>
<proteinExistence type="predicted"/>
<dbReference type="SMART" id="SM00881">
    <property type="entry name" value="CoA_binding"/>
    <property type="match status" value="1"/>
</dbReference>
<dbReference type="Gene3D" id="3.40.50.261">
    <property type="entry name" value="Succinyl-CoA synthetase domains"/>
    <property type="match status" value="2"/>
</dbReference>
<dbReference type="PANTHER" id="PTHR42793">
    <property type="entry name" value="COA BINDING DOMAIN CONTAINING PROTEIN"/>
    <property type="match status" value="1"/>
</dbReference>
<dbReference type="Pfam" id="PF13380">
    <property type="entry name" value="CoA_binding_2"/>
    <property type="match status" value="1"/>
</dbReference>
<dbReference type="SUPFAM" id="SSF56059">
    <property type="entry name" value="Glutathione synthetase ATP-binding domain-like"/>
    <property type="match status" value="1"/>
</dbReference>
<dbReference type="SUPFAM" id="SSF51735">
    <property type="entry name" value="NAD(P)-binding Rossmann-fold domains"/>
    <property type="match status" value="1"/>
</dbReference>
<dbReference type="PROSITE" id="PS50975">
    <property type="entry name" value="ATP_GRASP"/>
    <property type="match status" value="1"/>
</dbReference>
<protein>
    <submittedName>
        <fullName evidence="3">Acetate--CoA ligase family protein</fullName>
    </submittedName>
</protein>
<keyword evidence="1" id="KW-0547">Nucleotide-binding</keyword>
<reference evidence="3 4" key="1">
    <citation type="submission" date="2024-07" db="EMBL/GenBank/DDBJ databases">
        <title>Draft Genome Sequence of Ferrimicrobium acidiphilum Strain YE2023, Isolated from a Pulp of Bioleach Reactor.</title>
        <authorList>
            <person name="Elkina Y.A."/>
            <person name="Bulaeva A.G."/>
            <person name="Beletsky A.V."/>
            <person name="Mardanov A.V."/>
        </authorList>
    </citation>
    <scope>NUCLEOTIDE SEQUENCE [LARGE SCALE GENOMIC DNA]</scope>
    <source>
        <strain evidence="3 4">YE2023</strain>
    </source>
</reference>
<keyword evidence="1" id="KW-0067">ATP-binding</keyword>
<dbReference type="Pfam" id="PF13549">
    <property type="entry name" value="ATP-grasp_5"/>
    <property type="match status" value="1"/>
</dbReference>
<accession>A0ABV3Y5P9</accession>
<dbReference type="SUPFAM" id="SSF52210">
    <property type="entry name" value="Succinyl-CoA synthetase domains"/>
    <property type="match status" value="2"/>
</dbReference>
<dbReference type="Gene3D" id="3.30.1490.20">
    <property type="entry name" value="ATP-grasp fold, A domain"/>
    <property type="match status" value="1"/>
</dbReference>
<dbReference type="InterPro" id="IPR016102">
    <property type="entry name" value="Succinyl-CoA_synth-like"/>
</dbReference>
<evidence type="ECO:0000313" key="3">
    <source>
        <dbReference type="EMBL" id="MEX6430735.1"/>
    </source>
</evidence>
<dbReference type="InterPro" id="IPR032875">
    <property type="entry name" value="Succ_CoA_lig_flav_dom"/>
</dbReference>
<comment type="caution">
    <text evidence="3">The sequence shown here is derived from an EMBL/GenBank/DDBJ whole genome shotgun (WGS) entry which is preliminary data.</text>
</comment>
<dbReference type="Gene3D" id="3.40.50.720">
    <property type="entry name" value="NAD(P)-binding Rossmann-like Domain"/>
    <property type="match status" value="1"/>
</dbReference>
<gene>
    <name evidence="3" type="ORF">AB6A68_12960</name>
</gene>
<dbReference type="PANTHER" id="PTHR42793:SF4">
    <property type="entry name" value="BLL6376 PROTEIN"/>
    <property type="match status" value="1"/>
</dbReference>
<organism evidence="3 4">
    <name type="scientific">Ferrimicrobium acidiphilum</name>
    <dbReference type="NCBI Taxonomy" id="121039"/>
    <lineage>
        <taxon>Bacteria</taxon>
        <taxon>Bacillati</taxon>
        <taxon>Actinomycetota</taxon>
        <taxon>Acidimicrobiia</taxon>
        <taxon>Acidimicrobiales</taxon>
        <taxon>Acidimicrobiaceae</taxon>
        <taxon>Ferrimicrobium</taxon>
    </lineage>
</organism>
<dbReference type="GO" id="GO:0016874">
    <property type="term" value="F:ligase activity"/>
    <property type="evidence" value="ECO:0007669"/>
    <property type="project" value="UniProtKB-KW"/>
</dbReference>
<dbReference type="EMBL" id="JBFSHR010000077">
    <property type="protein sequence ID" value="MEX6430735.1"/>
    <property type="molecule type" value="Genomic_DNA"/>
</dbReference>
<evidence type="ECO:0000256" key="1">
    <source>
        <dbReference type="PROSITE-ProRule" id="PRU00409"/>
    </source>
</evidence>
<dbReference type="RefSeq" id="WP_298404876.1">
    <property type="nucleotide sequence ID" value="NZ_JBFSHR010000077.1"/>
</dbReference>